<keyword evidence="2 3" id="KW-0067">ATP-binding</keyword>
<evidence type="ECO:0000259" key="5">
    <source>
        <dbReference type="PROSITE" id="PS50011"/>
    </source>
</evidence>
<dbReference type="PROSITE" id="PS00107">
    <property type="entry name" value="PROTEIN_KINASE_ATP"/>
    <property type="match status" value="1"/>
</dbReference>
<gene>
    <name evidence="6" type="ORF">QR680_003093</name>
</gene>
<evidence type="ECO:0000256" key="4">
    <source>
        <dbReference type="SAM" id="Phobius"/>
    </source>
</evidence>
<proteinExistence type="predicted"/>
<dbReference type="EMBL" id="JAUCMV010000005">
    <property type="protein sequence ID" value="KAK0399536.1"/>
    <property type="molecule type" value="Genomic_DNA"/>
</dbReference>
<accession>A0AA39H6D5</accession>
<dbReference type="Gene3D" id="1.10.510.10">
    <property type="entry name" value="Transferase(Phosphotransferase) domain 1"/>
    <property type="match status" value="2"/>
</dbReference>
<dbReference type="InterPro" id="IPR011009">
    <property type="entry name" value="Kinase-like_dom_sf"/>
</dbReference>
<dbReference type="SUPFAM" id="SSF56112">
    <property type="entry name" value="Protein kinase-like (PK-like)"/>
    <property type="match status" value="1"/>
</dbReference>
<protein>
    <recommendedName>
        <fullName evidence="5">Protein kinase domain-containing protein</fullName>
    </recommendedName>
</protein>
<dbReference type="Proteomes" id="UP001175271">
    <property type="component" value="Unassembled WGS sequence"/>
</dbReference>
<dbReference type="PANTHER" id="PTHR24418">
    <property type="entry name" value="TYROSINE-PROTEIN KINASE"/>
    <property type="match status" value="1"/>
</dbReference>
<dbReference type="Pfam" id="PF07714">
    <property type="entry name" value="PK_Tyr_Ser-Thr"/>
    <property type="match status" value="2"/>
</dbReference>
<name>A0AA39H6D5_9BILA</name>
<sequence length="362" mass="40269">MLGEGAFGGVYAGTLTMANDIVHNVAVKVHKGKALNKEVIKEICKEARIMRLYEHPNIVRFYGVAIEHVEADNAGVELVNGGCLVSFLVKKGSTIGANERVSMCYEAAEGLEYVYDKGCVHRDFAARNCFVQDGHVKISDFVLSREMSNHEGKYKLENLKQKLPIADCYGIMMCSPNPYPGMTVGEVNVQLKSGYRMAPPDNMPTALKVIVSKHCFLGDPHERWSMTHIRKSLEDLVSGQNSKKSLMGLTVTVMFCLLLGLTLLFFTSAVELNSCNSFKSCKECANSSNWLGLKCERIEYAYNCPCEMPKDIVYDEEFVKQKILPLIAGANEDDQARVQKLLNSARSRTSSWETSSKCRVTS</sequence>
<dbReference type="PROSITE" id="PS50011">
    <property type="entry name" value="PROTEIN_KINASE_DOM"/>
    <property type="match status" value="1"/>
</dbReference>
<dbReference type="GO" id="GO:0004672">
    <property type="term" value="F:protein kinase activity"/>
    <property type="evidence" value="ECO:0007669"/>
    <property type="project" value="InterPro"/>
</dbReference>
<evidence type="ECO:0000256" key="1">
    <source>
        <dbReference type="ARBA" id="ARBA00022741"/>
    </source>
</evidence>
<feature type="domain" description="Protein kinase" evidence="5">
    <location>
        <begin position="1"/>
        <end position="362"/>
    </location>
</feature>
<dbReference type="InterPro" id="IPR000719">
    <property type="entry name" value="Prot_kinase_dom"/>
</dbReference>
<keyword evidence="1 3" id="KW-0547">Nucleotide-binding</keyword>
<evidence type="ECO:0000313" key="6">
    <source>
        <dbReference type="EMBL" id="KAK0399536.1"/>
    </source>
</evidence>
<keyword evidence="4" id="KW-1133">Transmembrane helix</keyword>
<evidence type="ECO:0000256" key="3">
    <source>
        <dbReference type="PROSITE-ProRule" id="PRU10141"/>
    </source>
</evidence>
<dbReference type="GO" id="GO:0005524">
    <property type="term" value="F:ATP binding"/>
    <property type="evidence" value="ECO:0007669"/>
    <property type="project" value="UniProtKB-UniRule"/>
</dbReference>
<dbReference type="Gene3D" id="3.30.200.20">
    <property type="entry name" value="Phosphorylase Kinase, domain 1"/>
    <property type="match status" value="1"/>
</dbReference>
<comment type="caution">
    <text evidence="6">The sequence shown here is derived from an EMBL/GenBank/DDBJ whole genome shotgun (WGS) entry which is preliminary data.</text>
</comment>
<dbReference type="InterPro" id="IPR001245">
    <property type="entry name" value="Ser-Thr/Tyr_kinase_cat_dom"/>
</dbReference>
<dbReference type="PROSITE" id="PS00109">
    <property type="entry name" value="PROTEIN_KINASE_TYR"/>
    <property type="match status" value="1"/>
</dbReference>
<dbReference type="InterPro" id="IPR008266">
    <property type="entry name" value="Tyr_kinase_AS"/>
</dbReference>
<reference evidence="6" key="1">
    <citation type="submission" date="2023-06" db="EMBL/GenBank/DDBJ databases">
        <title>Genomic analysis of the entomopathogenic nematode Steinernema hermaphroditum.</title>
        <authorList>
            <person name="Schwarz E.M."/>
            <person name="Heppert J.K."/>
            <person name="Baniya A."/>
            <person name="Schwartz H.T."/>
            <person name="Tan C.-H."/>
            <person name="Antoshechkin I."/>
            <person name="Sternberg P.W."/>
            <person name="Goodrich-Blair H."/>
            <person name="Dillman A.R."/>
        </authorList>
    </citation>
    <scope>NUCLEOTIDE SEQUENCE</scope>
    <source>
        <strain evidence="6">PS9179</strain>
        <tissue evidence="6">Whole animal</tissue>
    </source>
</reference>
<evidence type="ECO:0000256" key="2">
    <source>
        <dbReference type="ARBA" id="ARBA00022840"/>
    </source>
</evidence>
<feature type="transmembrane region" description="Helical" evidence="4">
    <location>
        <begin position="246"/>
        <end position="266"/>
    </location>
</feature>
<dbReference type="AlphaFoldDB" id="A0AA39H6D5"/>
<keyword evidence="4" id="KW-0812">Transmembrane</keyword>
<keyword evidence="7" id="KW-1185">Reference proteome</keyword>
<dbReference type="InterPro" id="IPR017441">
    <property type="entry name" value="Protein_kinase_ATP_BS"/>
</dbReference>
<dbReference type="InterPro" id="IPR050198">
    <property type="entry name" value="Non-receptor_tyrosine_kinases"/>
</dbReference>
<feature type="binding site" evidence="3">
    <location>
        <position position="28"/>
    </location>
    <ligand>
        <name>ATP</name>
        <dbReference type="ChEBI" id="CHEBI:30616"/>
    </ligand>
</feature>
<evidence type="ECO:0000313" key="7">
    <source>
        <dbReference type="Proteomes" id="UP001175271"/>
    </source>
</evidence>
<keyword evidence="4" id="KW-0472">Membrane</keyword>
<organism evidence="6 7">
    <name type="scientific">Steinernema hermaphroditum</name>
    <dbReference type="NCBI Taxonomy" id="289476"/>
    <lineage>
        <taxon>Eukaryota</taxon>
        <taxon>Metazoa</taxon>
        <taxon>Ecdysozoa</taxon>
        <taxon>Nematoda</taxon>
        <taxon>Chromadorea</taxon>
        <taxon>Rhabditida</taxon>
        <taxon>Tylenchina</taxon>
        <taxon>Panagrolaimomorpha</taxon>
        <taxon>Strongyloidoidea</taxon>
        <taxon>Steinernematidae</taxon>
        <taxon>Steinernema</taxon>
    </lineage>
</organism>